<feature type="compositionally biased region" description="Polar residues" evidence="1">
    <location>
        <begin position="1"/>
        <end position="21"/>
    </location>
</feature>
<keyword evidence="3" id="KW-1185">Reference proteome</keyword>
<protein>
    <submittedName>
        <fullName evidence="2">Uncharacterized protein</fullName>
    </submittedName>
</protein>
<reference evidence="2 3" key="1">
    <citation type="journal article" date="2021" name="BMC Genomics">
        <title>Datura genome reveals duplications of psychoactive alkaloid biosynthetic genes and high mutation rate following tissue culture.</title>
        <authorList>
            <person name="Rajewski A."/>
            <person name="Carter-House D."/>
            <person name="Stajich J."/>
            <person name="Litt A."/>
        </authorList>
    </citation>
    <scope>NUCLEOTIDE SEQUENCE [LARGE SCALE GENOMIC DNA]</scope>
    <source>
        <strain evidence="2">AR-01</strain>
    </source>
</reference>
<comment type="caution">
    <text evidence="2">The sequence shown here is derived from an EMBL/GenBank/DDBJ whole genome shotgun (WGS) entry which is preliminary data.</text>
</comment>
<dbReference type="EMBL" id="JACEIK010006998">
    <property type="protein sequence ID" value="MCE3049588.1"/>
    <property type="molecule type" value="Genomic_DNA"/>
</dbReference>
<name>A0ABS8WFR5_DATST</name>
<evidence type="ECO:0000313" key="3">
    <source>
        <dbReference type="Proteomes" id="UP000823775"/>
    </source>
</evidence>
<dbReference type="Proteomes" id="UP000823775">
    <property type="component" value="Unassembled WGS sequence"/>
</dbReference>
<organism evidence="2 3">
    <name type="scientific">Datura stramonium</name>
    <name type="common">Jimsonweed</name>
    <name type="synonym">Common thornapple</name>
    <dbReference type="NCBI Taxonomy" id="4076"/>
    <lineage>
        <taxon>Eukaryota</taxon>
        <taxon>Viridiplantae</taxon>
        <taxon>Streptophyta</taxon>
        <taxon>Embryophyta</taxon>
        <taxon>Tracheophyta</taxon>
        <taxon>Spermatophyta</taxon>
        <taxon>Magnoliopsida</taxon>
        <taxon>eudicotyledons</taxon>
        <taxon>Gunneridae</taxon>
        <taxon>Pentapetalae</taxon>
        <taxon>asterids</taxon>
        <taxon>lamiids</taxon>
        <taxon>Solanales</taxon>
        <taxon>Solanaceae</taxon>
        <taxon>Solanoideae</taxon>
        <taxon>Datureae</taxon>
        <taxon>Datura</taxon>
    </lineage>
</organism>
<accession>A0ABS8WFR5</accession>
<evidence type="ECO:0000313" key="2">
    <source>
        <dbReference type="EMBL" id="MCE3049588.1"/>
    </source>
</evidence>
<evidence type="ECO:0000256" key="1">
    <source>
        <dbReference type="SAM" id="MobiDB-lite"/>
    </source>
</evidence>
<sequence length="60" mass="6558">NTASAEVFTGNNTTNLPPRTRMQTRSRARSTVQDVSVRSYNTLANNVRVPEAPVSQPPCV</sequence>
<proteinExistence type="predicted"/>
<feature type="non-terminal residue" evidence="2">
    <location>
        <position position="1"/>
    </location>
</feature>
<feature type="non-terminal residue" evidence="2">
    <location>
        <position position="60"/>
    </location>
</feature>
<gene>
    <name evidence="2" type="ORF">HAX54_045213</name>
</gene>
<feature type="region of interest" description="Disordered" evidence="1">
    <location>
        <begin position="1"/>
        <end position="33"/>
    </location>
</feature>